<organism evidence="1 2">
    <name type="scientific">Sphingomonas rustica</name>
    <dbReference type="NCBI Taxonomy" id="3103142"/>
    <lineage>
        <taxon>Bacteria</taxon>
        <taxon>Pseudomonadati</taxon>
        <taxon>Pseudomonadota</taxon>
        <taxon>Alphaproteobacteria</taxon>
        <taxon>Sphingomonadales</taxon>
        <taxon>Sphingomonadaceae</taxon>
        <taxon>Sphingomonas</taxon>
    </lineage>
</organism>
<evidence type="ECO:0000313" key="1">
    <source>
        <dbReference type="EMBL" id="MEN3745931.1"/>
    </source>
</evidence>
<accession>A0ABV0B5X1</accession>
<evidence type="ECO:0000313" key="2">
    <source>
        <dbReference type="Proteomes" id="UP001427805"/>
    </source>
</evidence>
<reference evidence="1 2" key="1">
    <citation type="submission" date="2024-05" db="EMBL/GenBank/DDBJ databases">
        <title>Sphingomonas sp. HF-S3 16S ribosomal RNA gene Genome sequencing and assembly.</title>
        <authorList>
            <person name="Lee H."/>
        </authorList>
    </citation>
    <scope>NUCLEOTIDE SEQUENCE [LARGE SCALE GENOMIC DNA]</scope>
    <source>
        <strain evidence="1 2">HF-S3</strain>
    </source>
</reference>
<name>A0ABV0B5X1_9SPHN</name>
<dbReference type="RefSeq" id="WP_346244929.1">
    <property type="nucleotide sequence ID" value="NZ_JBDIZK010000001.1"/>
</dbReference>
<dbReference type="Proteomes" id="UP001427805">
    <property type="component" value="Unassembled WGS sequence"/>
</dbReference>
<keyword evidence="2" id="KW-1185">Reference proteome</keyword>
<gene>
    <name evidence="1" type="ORF">TPR58_02040</name>
</gene>
<sequence length="132" mass="14316">MKIDAAGILEDAQVEFGKDREQVIDDVGLLEAQRCVLRAAEGGTRKLIAATGLTPSQLLVLGEIDVPRSSIGLSRSASQPEPAMTRTSGGCCRAIWTVVASAWRLRRISQRTIAAREVRRRKLSNSDQIVAC</sequence>
<protein>
    <submittedName>
        <fullName evidence="1">Uncharacterized protein</fullName>
    </submittedName>
</protein>
<dbReference type="EMBL" id="JBDIZK010000001">
    <property type="protein sequence ID" value="MEN3745931.1"/>
    <property type="molecule type" value="Genomic_DNA"/>
</dbReference>
<proteinExistence type="predicted"/>
<comment type="caution">
    <text evidence="1">The sequence shown here is derived from an EMBL/GenBank/DDBJ whole genome shotgun (WGS) entry which is preliminary data.</text>
</comment>